<comment type="caution">
    <text evidence="1">The sequence shown here is derived from an EMBL/GenBank/DDBJ whole genome shotgun (WGS) entry which is preliminary data.</text>
</comment>
<organism evidence="1 2">
    <name type="scientific">Catellatospora aurea</name>
    <dbReference type="NCBI Taxonomy" id="1337874"/>
    <lineage>
        <taxon>Bacteria</taxon>
        <taxon>Bacillati</taxon>
        <taxon>Actinomycetota</taxon>
        <taxon>Actinomycetes</taxon>
        <taxon>Micromonosporales</taxon>
        <taxon>Micromonosporaceae</taxon>
        <taxon>Catellatospora</taxon>
    </lineage>
</organism>
<reference evidence="2" key="1">
    <citation type="journal article" date="2019" name="Int. J. Syst. Evol. Microbiol.">
        <title>The Global Catalogue of Microorganisms (GCM) 10K type strain sequencing project: providing services to taxonomists for standard genome sequencing and annotation.</title>
        <authorList>
            <consortium name="The Broad Institute Genomics Platform"/>
            <consortium name="The Broad Institute Genome Sequencing Center for Infectious Disease"/>
            <person name="Wu L."/>
            <person name="Ma J."/>
        </authorList>
    </citation>
    <scope>NUCLEOTIDE SEQUENCE [LARGE SCALE GENOMIC DNA]</scope>
    <source>
        <strain evidence="2">CGMCC 1.9106</strain>
    </source>
</reference>
<sequence>MVEQVPLLGTMATAAAMRHEIVRTRHLLRQGGLLFLSYFGHSIRTGPASTDVSWCLQDAQVPVAGLGRLLSRLGAGTRVVVVVDSCYASALGGCLPARGDWVLVASCAAYQTTMNLPSSEFLTKLESVTFPEGRRDRRCASYERLEQRLQEGTAAAERPRIMAGTPAGLRRLPLSVTAVSR</sequence>
<evidence type="ECO:0000313" key="2">
    <source>
        <dbReference type="Proteomes" id="UP001596392"/>
    </source>
</evidence>
<dbReference type="EMBL" id="JBHTAC010000050">
    <property type="protein sequence ID" value="MFC7247129.1"/>
    <property type="molecule type" value="Genomic_DNA"/>
</dbReference>
<proteinExistence type="predicted"/>
<keyword evidence="2" id="KW-1185">Reference proteome</keyword>
<gene>
    <name evidence="1" type="ORF">ACFQO7_32035</name>
</gene>
<protein>
    <recommendedName>
        <fullName evidence="3">Caspase domain-containing protein</fullName>
    </recommendedName>
</protein>
<evidence type="ECO:0000313" key="1">
    <source>
        <dbReference type="EMBL" id="MFC7247129.1"/>
    </source>
</evidence>
<dbReference type="RefSeq" id="WP_376809885.1">
    <property type="nucleotide sequence ID" value="NZ_JBHTAC010000050.1"/>
</dbReference>
<accession>A0ABW2H964</accession>
<dbReference type="Proteomes" id="UP001596392">
    <property type="component" value="Unassembled WGS sequence"/>
</dbReference>
<name>A0ABW2H964_9ACTN</name>
<evidence type="ECO:0008006" key="3">
    <source>
        <dbReference type="Google" id="ProtNLM"/>
    </source>
</evidence>
<dbReference type="Gene3D" id="3.40.50.1460">
    <property type="match status" value="1"/>
</dbReference>